<dbReference type="InterPro" id="IPR042235">
    <property type="entry name" value="ZP-C_dom"/>
</dbReference>
<gene>
    <name evidence="7" type="primary">CUZD1</name>
    <name evidence="7" type="ORF">BLAG_LOCUS476</name>
</gene>
<accession>A0A8J9YPJ6</accession>
<feature type="transmembrane region" description="Helical" evidence="4">
    <location>
        <begin position="671"/>
        <end position="694"/>
    </location>
</feature>
<evidence type="ECO:0000256" key="4">
    <source>
        <dbReference type="SAM" id="Phobius"/>
    </source>
</evidence>
<evidence type="ECO:0000313" key="8">
    <source>
        <dbReference type="Proteomes" id="UP000838412"/>
    </source>
</evidence>
<evidence type="ECO:0000256" key="1">
    <source>
        <dbReference type="ARBA" id="ARBA00022729"/>
    </source>
</evidence>
<dbReference type="PROSITE" id="PS51034">
    <property type="entry name" value="ZP_2"/>
    <property type="match status" value="1"/>
</dbReference>
<keyword evidence="4" id="KW-1133">Transmembrane helix</keyword>
<protein>
    <submittedName>
        <fullName evidence="7">CUZD1 protein</fullName>
    </submittedName>
</protein>
<dbReference type="FunFam" id="2.60.40.3210:FF:000016">
    <property type="entry name" value="Uncharacterized protein"/>
    <property type="match status" value="1"/>
</dbReference>
<evidence type="ECO:0000256" key="3">
    <source>
        <dbReference type="SAM" id="MobiDB-lite"/>
    </source>
</evidence>
<keyword evidence="2" id="KW-1015">Disulfide bond</keyword>
<feature type="chain" id="PRO_5035476973" evidence="5">
    <location>
        <begin position="24"/>
        <end position="718"/>
    </location>
</feature>
<dbReference type="Gene3D" id="2.60.40.3210">
    <property type="entry name" value="Zona pellucida, ZP-N domain"/>
    <property type="match status" value="1"/>
</dbReference>
<dbReference type="InterPro" id="IPR055355">
    <property type="entry name" value="ZP-C"/>
</dbReference>
<feature type="domain" description="ZP" evidence="6">
    <location>
        <begin position="378"/>
        <end position="627"/>
    </location>
</feature>
<organism evidence="7 8">
    <name type="scientific">Branchiostoma lanceolatum</name>
    <name type="common">Common lancelet</name>
    <name type="synonym">Amphioxus lanceolatum</name>
    <dbReference type="NCBI Taxonomy" id="7740"/>
    <lineage>
        <taxon>Eukaryota</taxon>
        <taxon>Metazoa</taxon>
        <taxon>Chordata</taxon>
        <taxon>Cephalochordata</taxon>
        <taxon>Leptocardii</taxon>
        <taxon>Amphioxiformes</taxon>
        <taxon>Branchiostomatidae</taxon>
        <taxon>Branchiostoma</taxon>
    </lineage>
</organism>
<dbReference type="InterPro" id="IPR055356">
    <property type="entry name" value="ZP-N"/>
</dbReference>
<reference evidence="7" key="1">
    <citation type="submission" date="2022-01" db="EMBL/GenBank/DDBJ databases">
        <authorList>
            <person name="Braso-Vives M."/>
        </authorList>
    </citation>
    <scope>NUCLEOTIDE SEQUENCE</scope>
</reference>
<evidence type="ECO:0000256" key="5">
    <source>
        <dbReference type="SAM" id="SignalP"/>
    </source>
</evidence>
<dbReference type="OrthoDB" id="10063988at2759"/>
<feature type="region of interest" description="Disordered" evidence="3">
    <location>
        <begin position="53"/>
        <end position="72"/>
    </location>
</feature>
<dbReference type="InterPro" id="IPR001507">
    <property type="entry name" value="ZP_dom"/>
</dbReference>
<dbReference type="Pfam" id="PF00100">
    <property type="entry name" value="Zona_pellucida"/>
    <property type="match status" value="1"/>
</dbReference>
<keyword evidence="4" id="KW-0812">Transmembrane</keyword>
<keyword evidence="1 5" id="KW-0732">Signal</keyword>
<dbReference type="PANTHER" id="PTHR14002:SF43">
    <property type="entry name" value="DELTA-LIKE PROTEIN"/>
    <property type="match status" value="1"/>
</dbReference>
<evidence type="ECO:0000256" key="2">
    <source>
        <dbReference type="ARBA" id="ARBA00023157"/>
    </source>
</evidence>
<dbReference type="EMBL" id="OV696686">
    <property type="protein sequence ID" value="CAH1227499.1"/>
    <property type="molecule type" value="Genomic_DNA"/>
</dbReference>
<evidence type="ECO:0000259" key="6">
    <source>
        <dbReference type="PROSITE" id="PS51034"/>
    </source>
</evidence>
<name>A0A8J9YPJ6_BRALA</name>
<dbReference type="Pfam" id="PF23344">
    <property type="entry name" value="ZP-N"/>
    <property type="match status" value="1"/>
</dbReference>
<feature type="signal peptide" evidence="5">
    <location>
        <begin position="1"/>
        <end position="23"/>
    </location>
</feature>
<keyword evidence="4" id="KW-0472">Membrane</keyword>
<dbReference type="Gene3D" id="2.60.40.4100">
    <property type="entry name" value="Zona pellucida, ZP-C domain"/>
    <property type="match status" value="1"/>
</dbReference>
<sequence>MGDFNVKVLVLLYFGLCLSAVTGSATDLDEYKEQEALRILDVPETRNSEPLAVDAVKGTSKQQDSAGEDALISHSRRQMDDGRVASYLAPYKGWHYYKVPVTGAMTSSNVKATCEAAGYVTPCNGDSGCSYASSACVITGLDNCGNPMHEISTALCGTSPSGCSQLYGVYMFMTNWGPDDACGAESGSWCVGGSGQQDKYAFCAADRIVTTAAPRETTTAPDKGPRNCCGSILRHETEEVDQSTSYSVPDGWTMCYIDQRDTAYYNTPCRDLLQGLPNYGDADQLLAAGGNFGCWHGNTGSSPGAAFATNNVIEQSCRDNIQQGNQLASWSPSTTTFGVCIKGITCEPIATTAAATKEPKIQPATTAVPVQALMASTSCTNDYMELAIPVDELTDITLNDLHWEPDQNCGATTNGTHYLFRTDLYGCGTQVSFDPKYVIFLNTINILSIEQKIGVITREGGIKITSKCEYERQQWVDSTFLPIPGGLNFTEEGFGQLEVRLSMFPTRQYQTAFLADQYPIHLKLRQHMYMQLEVQGHGQNLAVLALNCKATMSPEPNDTLSYQLINDGCASDPTLDIFSIDDPAKERFGFEAFRFIQEVKTVYVHCEVMVCDAADPGSRCAEGCVARRRRATEEKVDMIGRHMIYLGPITLDDDVDDAAANNLRDRRSAPWAMLAAGGGLMALALAVMGAAVVLKRSRREEWAYRGLTDVEVEEEEEE</sequence>
<keyword evidence="8" id="KW-1185">Reference proteome</keyword>
<dbReference type="AlphaFoldDB" id="A0A8J9YPJ6"/>
<dbReference type="PANTHER" id="PTHR14002">
    <property type="entry name" value="ENDOGLIN/TGF-BETA RECEPTOR TYPE III"/>
    <property type="match status" value="1"/>
</dbReference>
<evidence type="ECO:0000313" key="7">
    <source>
        <dbReference type="EMBL" id="CAH1227499.1"/>
    </source>
</evidence>
<dbReference type="Proteomes" id="UP000838412">
    <property type="component" value="Chromosome 1"/>
</dbReference>
<proteinExistence type="predicted"/>
<dbReference type="SMART" id="SM00241">
    <property type="entry name" value="ZP"/>
    <property type="match status" value="1"/>
</dbReference>